<comment type="subcellular location">
    <subcellularLocation>
        <location evidence="1">Cell inner membrane</location>
    </subcellularLocation>
</comment>
<keyword evidence="8" id="KW-1185">Reference proteome</keyword>
<dbReference type="RefSeq" id="WP_194114284.1">
    <property type="nucleotide sequence ID" value="NZ_JADFUA010000001.1"/>
</dbReference>
<reference evidence="7 8" key="1">
    <citation type="submission" date="2020-10" db="EMBL/GenBank/DDBJ databases">
        <title>The genome sequence of Chitinilyticum litopenaei 4Y14.</title>
        <authorList>
            <person name="Liu Y."/>
        </authorList>
    </citation>
    <scope>NUCLEOTIDE SEQUENCE [LARGE SCALE GENOMIC DNA]</scope>
    <source>
        <strain evidence="7 8">4Y14</strain>
    </source>
</reference>
<keyword evidence="3" id="KW-0997">Cell inner membrane</keyword>
<dbReference type="NCBIfam" id="NF006487">
    <property type="entry name" value="PRK08905.1"/>
    <property type="match status" value="1"/>
</dbReference>
<dbReference type="PANTHER" id="PTHR30606:SF10">
    <property type="entry name" value="PHOSPHATIDYLINOSITOL MANNOSIDE ACYLTRANSFERASE"/>
    <property type="match status" value="1"/>
</dbReference>
<evidence type="ECO:0000313" key="8">
    <source>
        <dbReference type="Proteomes" id="UP000604481"/>
    </source>
</evidence>
<evidence type="ECO:0000313" key="7">
    <source>
        <dbReference type="EMBL" id="MBE9607768.1"/>
    </source>
</evidence>
<dbReference type="Pfam" id="PF03279">
    <property type="entry name" value="Lip_A_acyltrans"/>
    <property type="match status" value="1"/>
</dbReference>
<dbReference type="Proteomes" id="UP000604481">
    <property type="component" value="Unassembled WGS sequence"/>
</dbReference>
<accession>A0A8J7K7B0</accession>
<evidence type="ECO:0000256" key="3">
    <source>
        <dbReference type="ARBA" id="ARBA00022519"/>
    </source>
</evidence>
<dbReference type="GO" id="GO:0005886">
    <property type="term" value="C:plasma membrane"/>
    <property type="evidence" value="ECO:0007669"/>
    <property type="project" value="UniProtKB-SubCell"/>
</dbReference>
<evidence type="ECO:0000256" key="4">
    <source>
        <dbReference type="ARBA" id="ARBA00022679"/>
    </source>
</evidence>
<protein>
    <submittedName>
        <fullName evidence="7">Lysophospholipid acyltransferase family protein</fullName>
    </submittedName>
</protein>
<evidence type="ECO:0000256" key="1">
    <source>
        <dbReference type="ARBA" id="ARBA00004533"/>
    </source>
</evidence>
<organism evidence="7 8">
    <name type="scientific">Chitinilyticum piscinae</name>
    <dbReference type="NCBI Taxonomy" id="2866724"/>
    <lineage>
        <taxon>Bacteria</taxon>
        <taxon>Pseudomonadati</taxon>
        <taxon>Pseudomonadota</taxon>
        <taxon>Betaproteobacteria</taxon>
        <taxon>Neisseriales</taxon>
        <taxon>Chitinibacteraceae</taxon>
        <taxon>Chitinilyticum</taxon>
    </lineage>
</organism>
<keyword evidence="5" id="KW-0472">Membrane</keyword>
<evidence type="ECO:0000256" key="6">
    <source>
        <dbReference type="ARBA" id="ARBA00023315"/>
    </source>
</evidence>
<dbReference type="GO" id="GO:0009247">
    <property type="term" value="P:glycolipid biosynthetic process"/>
    <property type="evidence" value="ECO:0007669"/>
    <property type="project" value="UniProtKB-ARBA"/>
</dbReference>
<dbReference type="GO" id="GO:0016746">
    <property type="term" value="F:acyltransferase activity"/>
    <property type="evidence" value="ECO:0007669"/>
    <property type="project" value="UniProtKB-KW"/>
</dbReference>
<evidence type="ECO:0000256" key="2">
    <source>
        <dbReference type="ARBA" id="ARBA00022475"/>
    </source>
</evidence>
<dbReference type="PIRSF" id="PIRSF026649">
    <property type="entry name" value="MsbB"/>
    <property type="match status" value="1"/>
</dbReference>
<dbReference type="CDD" id="cd07984">
    <property type="entry name" value="LPLAT_LABLAT-like"/>
    <property type="match status" value="1"/>
</dbReference>
<dbReference type="AlphaFoldDB" id="A0A8J7K7B0"/>
<dbReference type="PANTHER" id="PTHR30606">
    <property type="entry name" value="LIPID A BIOSYNTHESIS LAUROYL ACYLTRANSFERASE"/>
    <property type="match status" value="1"/>
</dbReference>
<dbReference type="EMBL" id="JADFUA010000001">
    <property type="protein sequence ID" value="MBE9607768.1"/>
    <property type="molecule type" value="Genomic_DNA"/>
</dbReference>
<dbReference type="InterPro" id="IPR004960">
    <property type="entry name" value="LipA_acyltrans"/>
</dbReference>
<keyword evidence="4" id="KW-0808">Transferase</keyword>
<gene>
    <name evidence="7" type="ORF">INR99_00240</name>
</gene>
<keyword evidence="2" id="KW-1003">Cell membrane</keyword>
<sequence length="289" mass="32452">MLLAIAKILARIPIPVLQGTGTLLGWLVWFASPSYRRKLRTNLEQSGIAKNERDYNRLLYSSIREHGRGALEILAHWMRPEHELVQLVDRNGWEHVENALGTGRPIIFLSPHLGALEMSGICIGVWVPRPMAPLYRPPKQSWLEPLMLYSRSRGPSTPAPADARGVRVLLKTLKSGGVTYLLPDQTPGEGEGAWASFFGKPAYTMTLWAKLARTSNAILLPCYTARTRAGRYEFRVRPFSGELNGEPAHDAELLNRNMELLIGEEPSQYLWSYNRYKRPKGAPQPESGA</sequence>
<proteinExistence type="predicted"/>
<comment type="caution">
    <text evidence="7">The sequence shown here is derived from an EMBL/GenBank/DDBJ whole genome shotgun (WGS) entry which is preliminary data.</text>
</comment>
<keyword evidence="6 7" id="KW-0012">Acyltransferase</keyword>
<evidence type="ECO:0000256" key="5">
    <source>
        <dbReference type="ARBA" id="ARBA00023136"/>
    </source>
</evidence>
<name>A0A8J7K7B0_9NEIS</name>